<proteinExistence type="predicted"/>
<reference evidence="2 3" key="2">
    <citation type="journal article" date="2012" name="PLoS Pathog.">
        <title>Diverse lifestyles and strategies of plant pathogenesis encoded in the genomes of eighteen Dothideomycetes fungi.</title>
        <authorList>
            <person name="Ohm R.A."/>
            <person name="Feau N."/>
            <person name="Henrissat B."/>
            <person name="Schoch C.L."/>
            <person name="Horwitz B.A."/>
            <person name="Barry K.W."/>
            <person name="Condon B.J."/>
            <person name="Copeland A.C."/>
            <person name="Dhillon B."/>
            <person name="Glaser F."/>
            <person name="Hesse C.N."/>
            <person name="Kosti I."/>
            <person name="LaButti K."/>
            <person name="Lindquist E.A."/>
            <person name="Lucas S."/>
            <person name="Salamov A.A."/>
            <person name="Bradshaw R.E."/>
            <person name="Ciuffetti L."/>
            <person name="Hamelin R.C."/>
            <person name="Kema G.H.J."/>
            <person name="Lawrence C."/>
            <person name="Scott J.A."/>
            <person name="Spatafora J.W."/>
            <person name="Turgeon B.G."/>
            <person name="de Wit P.J.G.M."/>
            <person name="Zhong S."/>
            <person name="Goodwin S.B."/>
            <person name="Grigoriev I.V."/>
        </authorList>
    </citation>
    <scope>NUCLEOTIDE SEQUENCE [LARGE SCALE GENOMIC DNA]</scope>
    <source>
        <strain evidence="3">NZE10 / CBS 128990</strain>
    </source>
</reference>
<dbReference type="Proteomes" id="UP000016933">
    <property type="component" value="Unassembled WGS sequence"/>
</dbReference>
<reference evidence="3" key="1">
    <citation type="journal article" date="2012" name="PLoS Genet.">
        <title>The genomes of the fungal plant pathogens Cladosporium fulvum and Dothistroma septosporum reveal adaptation to different hosts and lifestyles but also signatures of common ancestry.</title>
        <authorList>
            <person name="de Wit P.J.G.M."/>
            <person name="van der Burgt A."/>
            <person name="Oekmen B."/>
            <person name="Stergiopoulos I."/>
            <person name="Abd-Elsalam K.A."/>
            <person name="Aerts A.L."/>
            <person name="Bahkali A.H."/>
            <person name="Beenen H.G."/>
            <person name="Chettri P."/>
            <person name="Cox M.P."/>
            <person name="Datema E."/>
            <person name="de Vries R.P."/>
            <person name="Dhillon B."/>
            <person name="Ganley A.R."/>
            <person name="Griffiths S.A."/>
            <person name="Guo Y."/>
            <person name="Hamelin R.C."/>
            <person name="Henrissat B."/>
            <person name="Kabir M.S."/>
            <person name="Jashni M.K."/>
            <person name="Kema G."/>
            <person name="Klaubauf S."/>
            <person name="Lapidus A."/>
            <person name="Levasseur A."/>
            <person name="Lindquist E."/>
            <person name="Mehrabi R."/>
            <person name="Ohm R.A."/>
            <person name="Owen T.J."/>
            <person name="Salamov A."/>
            <person name="Schwelm A."/>
            <person name="Schijlen E."/>
            <person name="Sun H."/>
            <person name="van den Burg H.A."/>
            <person name="van Ham R.C.H.J."/>
            <person name="Zhang S."/>
            <person name="Goodwin S.B."/>
            <person name="Grigoriev I.V."/>
            <person name="Collemare J."/>
            <person name="Bradshaw R.E."/>
        </authorList>
    </citation>
    <scope>NUCLEOTIDE SEQUENCE [LARGE SCALE GENOMIC DNA]</scope>
    <source>
        <strain evidence="3">NZE10 / CBS 128990</strain>
    </source>
</reference>
<evidence type="ECO:0000313" key="2">
    <source>
        <dbReference type="EMBL" id="EME50064.1"/>
    </source>
</evidence>
<name>N1Q576_DOTSN</name>
<organism evidence="2 3">
    <name type="scientific">Dothistroma septosporum (strain NZE10 / CBS 128990)</name>
    <name type="common">Red band needle blight fungus</name>
    <name type="synonym">Mycosphaerella pini</name>
    <dbReference type="NCBI Taxonomy" id="675120"/>
    <lineage>
        <taxon>Eukaryota</taxon>
        <taxon>Fungi</taxon>
        <taxon>Dikarya</taxon>
        <taxon>Ascomycota</taxon>
        <taxon>Pezizomycotina</taxon>
        <taxon>Dothideomycetes</taxon>
        <taxon>Dothideomycetidae</taxon>
        <taxon>Mycosphaerellales</taxon>
        <taxon>Mycosphaerellaceae</taxon>
        <taxon>Dothistroma</taxon>
    </lineage>
</organism>
<keyword evidence="3" id="KW-1185">Reference proteome</keyword>
<feature type="region of interest" description="Disordered" evidence="1">
    <location>
        <begin position="1"/>
        <end position="32"/>
    </location>
</feature>
<protein>
    <submittedName>
        <fullName evidence="2">Uncharacterized protein</fullName>
    </submittedName>
</protein>
<dbReference type="HOGENOM" id="CLU_1441021_0_0_1"/>
<evidence type="ECO:0000313" key="3">
    <source>
        <dbReference type="Proteomes" id="UP000016933"/>
    </source>
</evidence>
<sequence>MHTWTAHHSAVSEQQRRSGRQQRWQQNRKQMPLDWCNPDNIFYKQHKPKQISVKMTGKSGQPSFAYYIQPASTNAQNTHNFSYRSSPIKIPNTYTTAMATPAAALAFPWTVYQWRNAAQQYYQQACQLKREKEAWKNHYFTLYLAHLEAQKGAHCAESRGKEVVKVHYRKFVFSQGPGSVIDTGRLMP</sequence>
<dbReference type="AlphaFoldDB" id="N1Q576"/>
<gene>
    <name evidence="2" type="ORF">DOTSEDRAFT_68802</name>
</gene>
<accession>N1Q576</accession>
<evidence type="ECO:0000256" key="1">
    <source>
        <dbReference type="SAM" id="MobiDB-lite"/>
    </source>
</evidence>
<dbReference type="EMBL" id="KB446535">
    <property type="protein sequence ID" value="EME50064.1"/>
    <property type="molecule type" value="Genomic_DNA"/>
</dbReference>